<dbReference type="InterPro" id="IPR001254">
    <property type="entry name" value="Trypsin_dom"/>
</dbReference>
<feature type="signal peptide" evidence="5">
    <location>
        <begin position="1"/>
        <end position="42"/>
    </location>
</feature>
<keyword evidence="3" id="KW-1015">Disulfide bond</keyword>
<dbReference type="Pfam" id="PF00089">
    <property type="entry name" value="Trypsin"/>
    <property type="match status" value="1"/>
</dbReference>
<dbReference type="PANTHER" id="PTHR24276:SF98">
    <property type="entry name" value="FI18310P1-RELATED"/>
    <property type="match status" value="1"/>
</dbReference>
<feature type="chain" id="PRO_5045095259" description="Peptidase S1 domain-containing protein" evidence="5">
    <location>
        <begin position="43"/>
        <end position="604"/>
    </location>
</feature>
<dbReference type="SUPFAM" id="SSF69318">
    <property type="entry name" value="Integrin alpha N-terminal domain"/>
    <property type="match status" value="1"/>
</dbReference>
<dbReference type="InterPro" id="IPR009003">
    <property type="entry name" value="Peptidase_S1_PA"/>
</dbReference>
<evidence type="ECO:0000313" key="7">
    <source>
        <dbReference type="EMBL" id="MDQ0686301.1"/>
    </source>
</evidence>
<keyword evidence="4" id="KW-0645">Protease</keyword>
<dbReference type="InterPro" id="IPR001314">
    <property type="entry name" value="Peptidase_S1A"/>
</dbReference>
<dbReference type="EMBL" id="JAUSYA010000001">
    <property type="protein sequence ID" value="MDQ0686301.1"/>
    <property type="molecule type" value="Genomic_DNA"/>
</dbReference>
<keyword evidence="2 5" id="KW-0732">Signal</keyword>
<keyword evidence="4" id="KW-0378">Hydrolase</keyword>
<evidence type="ECO:0000256" key="3">
    <source>
        <dbReference type="ARBA" id="ARBA00023157"/>
    </source>
</evidence>
<dbReference type="InterPro" id="IPR033116">
    <property type="entry name" value="TRYPSIN_SER"/>
</dbReference>
<evidence type="ECO:0000259" key="6">
    <source>
        <dbReference type="PROSITE" id="PS50240"/>
    </source>
</evidence>
<dbReference type="PROSITE" id="PS00134">
    <property type="entry name" value="TRYPSIN_HIS"/>
    <property type="match status" value="1"/>
</dbReference>
<dbReference type="InterPro" id="IPR018114">
    <property type="entry name" value="TRYPSIN_HIS"/>
</dbReference>
<evidence type="ECO:0000256" key="5">
    <source>
        <dbReference type="SAM" id="SignalP"/>
    </source>
</evidence>
<keyword evidence="4" id="KW-0720">Serine protease</keyword>
<dbReference type="Pfam" id="PF13517">
    <property type="entry name" value="FG-GAP_3"/>
    <property type="match status" value="1"/>
</dbReference>
<protein>
    <recommendedName>
        <fullName evidence="6">Peptidase S1 domain-containing protein</fullName>
    </recommendedName>
</protein>
<dbReference type="InterPro" id="IPR013517">
    <property type="entry name" value="FG-GAP"/>
</dbReference>
<dbReference type="Gene3D" id="2.40.10.10">
    <property type="entry name" value="Trypsin-like serine proteases"/>
    <property type="match status" value="1"/>
</dbReference>
<dbReference type="InterPro" id="IPR028994">
    <property type="entry name" value="Integrin_alpha_N"/>
</dbReference>
<evidence type="ECO:0000256" key="2">
    <source>
        <dbReference type="ARBA" id="ARBA00022729"/>
    </source>
</evidence>
<dbReference type="SUPFAM" id="SSF50494">
    <property type="entry name" value="Trypsin-like serine proteases"/>
    <property type="match status" value="1"/>
</dbReference>
<dbReference type="CDD" id="cd00190">
    <property type="entry name" value="Tryp_SPc"/>
    <property type="match status" value="1"/>
</dbReference>
<evidence type="ECO:0000313" key="8">
    <source>
        <dbReference type="Proteomes" id="UP001243364"/>
    </source>
</evidence>
<feature type="domain" description="Peptidase S1" evidence="6">
    <location>
        <begin position="97"/>
        <end position="368"/>
    </location>
</feature>
<proteinExistence type="inferred from homology"/>
<dbReference type="Proteomes" id="UP001243364">
    <property type="component" value="Unassembled WGS sequence"/>
</dbReference>
<dbReference type="Gene3D" id="2.130.10.130">
    <property type="entry name" value="Integrin alpha, N-terminal"/>
    <property type="match status" value="1"/>
</dbReference>
<dbReference type="PROSITE" id="PS00135">
    <property type="entry name" value="TRYPSIN_SER"/>
    <property type="match status" value="1"/>
</dbReference>
<keyword evidence="8" id="KW-1185">Reference proteome</keyword>
<reference evidence="7 8" key="1">
    <citation type="submission" date="2023-07" db="EMBL/GenBank/DDBJ databases">
        <title>Comparative genomics of wheat-associated soil bacteria to identify genetic determinants of phenazine resistance.</title>
        <authorList>
            <person name="Mouncey N."/>
        </authorList>
    </citation>
    <scope>NUCLEOTIDE SEQUENCE [LARGE SCALE GENOMIC DNA]</scope>
    <source>
        <strain evidence="7 8">W4I19-2</strain>
    </source>
</reference>
<comment type="similarity">
    <text evidence="1">Belongs to the peptidase S1 family.</text>
</comment>
<gene>
    <name evidence="7" type="ORF">QFZ56_005264</name>
</gene>
<sequence>MGTPMSGGGGRHRRRIRIALPVAAAGLAAAVAGALFLSSAQAAEAPPAPATAATKSAKELRKLIGVAVSGDETPGQASKASLSGSTSVGAARVDPKIIGGTTTTVARAPWMAQLWYGDDRGTSTTTDDVGFFCGGSVVSPTKILTAAHCVKGYNWQAHGYVVTGSAQLMSDDGSLHGGTGTYVRRQWNHPSYSATTIDNDIAVLTLETPVRATPIKMTTSTDTASYATGTKATLYGWGRTTSATQDLSETLKTAVLPMRSDATCSDYYGADYRKGHMVCAGTPATGADSGTTSACNGDSGGPLIVRNAAGQDRIVGVVSWGVTNCVESGAYSVFSKVSAYVGTAYPRVDDSNLSGDQLADLWARAAATKTGYEMDSKGASLGARESWGSWSSYNLVLQTDLDRDGVQDLVLRRASDGDVFWRHYVPSSNTWATKLIADNWKTRTQIVAPGDVTGDYLPDLVSVDSAGALWVYPGNGGGSFAARVKNGTGWNQYNVLRGHGDFTADGRADLIARNKSTGAVYLYKGNGAAASAFAARVKVATWSSTTYNVVAAVGDVNGDGVADLLARTPAGVLYLYKGTGTATSAMFATRVSLGATFKQYDIFG</sequence>
<evidence type="ECO:0000256" key="1">
    <source>
        <dbReference type="ARBA" id="ARBA00007664"/>
    </source>
</evidence>
<organism evidence="7 8">
    <name type="scientific">Streptomyces achromogenes</name>
    <dbReference type="NCBI Taxonomy" id="67255"/>
    <lineage>
        <taxon>Bacteria</taxon>
        <taxon>Bacillati</taxon>
        <taxon>Actinomycetota</taxon>
        <taxon>Actinomycetes</taxon>
        <taxon>Kitasatosporales</taxon>
        <taxon>Streptomycetaceae</taxon>
        <taxon>Streptomyces</taxon>
    </lineage>
</organism>
<evidence type="ECO:0000256" key="4">
    <source>
        <dbReference type="RuleBase" id="RU363034"/>
    </source>
</evidence>
<accession>A0ABU0Q6K9</accession>
<dbReference type="PRINTS" id="PR00722">
    <property type="entry name" value="CHYMOTRYPSIN"/>
</dbReference>
<dbReference type="PANTHER" id="PTHR24276">
    <property type="entry name" value="POLYSERASE-RELATED"/>
    <property type="match status" value="1"/>
</dbReference>
<comment type="caution">
    <text evidence="7">The sequence shown here is derived from an EMBL/GenBank/DDBJ whole genome shotgun (WGS) entry which is preliminary data.</text>
</comment>
<name>A0ABU0Q6K9_STRAH</name>
<dbReference type="InterPro" id="IPR050430">
    <property type="entry name" value="Peptidase_S1"/>
</dbReference>
<dbReference type="InterPro" id="IPR043504">
    <property type="entry name" value="Peptidase_S1_PA_chymotrypsin"/>
</dbReference>
<dbReference type="SMART" id="SM00020">
    <property type="entry name" value="Tryp_SPc"/>
    <property type="match status" value="1"/>
</dbReference>
<dbReference type="PROSITE" id="PS50240">
    <property type="entry name" value="TRYPSIN_DOM"/>
    <property type="match status" value="1"/>
</dbReference>